<organism evidence="2 3">
    <name type="scientific">Aspergillus keveii</name>
    <dbReference type="NCBI Taxonomy" id="714993"/>
    <lineage>
        <taxon>Eukaryota</taxon>
        <taxon>Fungi</taxon>
        <taxon>Dikarya</taxon>
        <taxon>Ascomycota</taxon>
        <taxon>Pezizomycotina</taxon>
        <taxon>Eurotiomycetes</taxon>
        <taxon>Eurotiomycetidae</taxon>
        <taxon>Eurotiales</taxon>
        <taxon>Aspergillaceae</taxon>
        <taxon>Aspergillus</taxon>
        <taxon>Aspergillus subgen. Nidulantes</taxon>
    </lineage>
</organism>
<keyword evidence="1" id="KW-0732">Signal</keyword>
<accession>A0ABR4GBM3</accession>
<feature type="chain" id="PRO_5046893637" description="Secreted protein" evidence="1">
    <location>
        <begin position="26"/>
        <end position="71"/>
    </location>
</feature>
<feature type="signal peptide" evidence="1">
    <location>
        <begin position="1"/>
        <end position="25"/>
    </location>
</feature>
<sequence>MNLIKMLVRAAWPLLTSLLDDLVSGILSALSCPLSSDWPRAYTQLIPSCFPEILTHGSILPPVALANQGTR</sequence>
<comment type="caution">
    <text evidence="2">The sequence shown here is derived from an EMBL/GenBank/DDBJ whole genome shotgun (WGS) entry which is preliminary data.</text>
</comment>
<proteinExistence type="predicted"/>
<evidence type="ECO:0000313" key="3">
    <source>
        <dbReference type="Proteomes" id="UP001610563"/>
    </source>
</evidence>
<name>A0ABR4GBM3_9EURO</name>
<evidence type="ECO:0008006" key="4">
    <source>
        <dbReference type="Google" id="ProtNLM"/>
    </source>
</evidence>
<protein>
    <recommendedName>
        <fullName evidence="4">Secreted protein</fullName>
    </recommendedName>
</protein>
<dbReference type="PROSITE" id="PS51257">
    <property type="entry name" value="PROKAR_LIPOPROTEIN"/>
    <property type="match status" value="1"/>
</dbReference>
<keyword evidence="3" id="KW-1185">Reference proteome</keyword>
<evidence type="ECO:0000313" key="2">
    <source>
        <dbReference type="EMBL" id="KAL2796435.1"/>
    </source>
</evidence>
<dbReference type="EMBL" id="JBFTWV010000026">
    <property type="protein sequence ID" value="KAL2796435.1"/>
    <property type="molecule type" value="Genomic_DNA"/>
</dbReference>
<reference evidence="2 3" key="1">
    <citation type="submission" date="2024-07" db="EMBL/GenBank/DDBJ databases">
        <title>Section-level genome sequencing and comparative genomics of Aspergillus sections Usti and Cavernicolus.</title>
        <authorList>
            <consortium name="Lawrence Berkeley National Laboratory"/>
            <person name="Nybo J.L."/>
            <person name="Vesth T.C."/>
            <person name="Theobald S."/>
            <person name="Frisvad J.C."/>
            <person name="Larsen T.O."/>
            <person name="Kjaerboelling I."/>
            <person name="Rothschild-Mancinelli K."/>
            <person name="Lyhne E.K."/>
            <person name="Kogle M.E."/>
            <person name="Barry K."/>
            <person name="Clum A."/>
            <person name="Na H."/>
            <person name="Ledsgaard L."/>
            <person name="Lin J."/>
            <person name="Lipzen A."/>
            <person name="Kuo A."/>
            <person name="Riley R."/>
            <person name="Mondo S."/>
            <person name="Labutti K."/>
            <person name="Haridas S."/>
            <person name="Pangalinan J."/>
            <person name="Salamov A.A."/>
            <person name="Simmons B.A."/>
            <person name="Magnuson J.K."/>
            <person name="Chen J."/>
            <person name="Drula E."/>
            <person name="Henrissat B."/>
            <person name="Wiebenga A."/>
            <person name="Lubbers R.J."/>
            <person name="Gomes A.C."/>
            <person name="Makela M.R."/>
            <person name="Stajich J."/>
            <person name="Grigoriev I.V."/>
            <person name="Mortensen U.H."/>
            <person name="De Vries R.P."/>
            <person name="Baker S.E."/>
            <person name="Andersen M.R."/>
        </authorList>
    </citation>
    <scope>NUCLEOTIDE SEQUENCE [LARGE SCALE GENOMIC DNA]</scope>
    <source>
        <strain evidence="2 3">CBS 209.92</strain>
    </source>
</reference>
<evidence type="ECO:0000256" key="1">
    <source>
        <dbReference type="SAM" id="SignalP"/>
    </source>
</evidence>
<gene>
    <name evidence="2" type="ORF">BJX66DRAFT_299660</name>
</gene>
<dbReference type="Proteomes" id="UP001610563">
    <property type="component" value="Unassembled WGS sequence"/>
</dbReference>